<protein>
    <submittedName>
        <fullName evidence="5">Alpha/Beta hydrolase protein</fullName>
    </submittedName>
</protein>
<comment type="similarity">
    <text evidence="1">Belongs to the peptidase S33 family.</text>
</comment>
<dbReference type="PRINTS" id="PR00412">
    <property type="entry name" value="EPOXHYDRLASE"/>
</dbReference>
<dbReference type="Proteomes" id="UP001275084">
    <property type="component" value="Unassembled WGS sequence"/>
</dbReference>
<feature type="active site" description="Nucleophile" evidence="3">
    <location>
        <position position="204"/>
    </location>
</feature>
<evidence type="ECO:0000313" key="5">
    <source>
        <dbReference type="EMBL" id="KAK3364674.1"/>
    </source>
</evidence>
<gene>
    <name evidence="5" type="ORF">B0T25DRAFT_530772</name>
</gene>
<evidence type="ECO:0000259" key="4">
    <source>
        <dbReference type="Pfam" id="PF06441"/>
    </source>
</evidence>
<dbReference type="PIRSF" id="PIRSF001112">
    <property type="entry name" value="Epoxide_hydrolase"/>
    <property type="match status" value="1"/>
</dbReference>
<reference evidence="5" key="2">
    <citation type="submission" date="2023-06" db="EMBL/GenBank/DDBJ databases">
        <authorList>
            <consortium name="Lawrence Berkeley National Laboratory"/>
            <person name="Haridas S."/>
            <person name="Hensen N."/>
            <person name="Bonometti L."/>
            <person name="Westerberg I."/>
            <person name="Brannstrom I.O."/>
            <person name="Guillou S."/>
            <person name="Cros-Aarteil S."/>
            <person name="Calhoun S."/>
            <person name="Kuo A."/>
            <person name="Mondo S."/>
            <person name="Pangilinan J."/>
            <person name="Riley R."/>
            <person name="Labutti K."/>
            <person name="Andreopoulos B."/>
            <person name="Lipzen A."/>
            <person name="Chen C."/>
            <person name="Yanf M."/>
            <person name="Daum C."/>
            <person name="Ng V."/>
            <person name="Clum A."/>
            <person name="Steindorff A."/>
            <person name="Ohm R."/>
            <person name="Martin F."/>
            <person name="Silar P."/>
            <person name="Natvig D."/>
            <person name="Lalanne C."/>
            <person name="Gautier V."/>
            <person name="Ament-Velasquez S.L."/>
            <person name="Kruys A."/>
            <person name="Hutchinson M.I."/>
            <person name="Powell A.J."/>
            <person name="Barry K."/>
            <person name="Miller A.N."/>
            <person name="Grigoriev I.V."/>
            <person name="Debuchy R."/>
            <person name="Gladieux P."/>
            <person name="Thoren M.H."/>
            <person name="Johannesson H."/>
        </authorList>
    </citation>
    <scope>NUCLEOTIDE SEQUENCE</scope>
    <source>
        <strain evidence="5">CBS 955.72</strain>
    </source>
</reference>
<keyword evidence="6" id="KW-1185">Reference proteome</keyword>
<name>A0AAJ0HXY6_9PEZI</name>
<keyword evidence="2 5" id="KW-0378">Hydrolase</keyword>
<accession>A0AAJ0HXY6</accession>
<reference evidence="5" key="1">
    <citation type="journal article" date="2023" name="Mol. Phylogenet. Evol.">
        <title>Genome-scale phylogeny and comparative genomics of the fungal order Sordariales.</title>
        <authorList>
            <person name="Hensen N."/>
            <person name="Bonometti L."/>
            <person name="Westerberg I."/>
            <person name="Brannstrom I.O."/>
            <person name="Guillou S."/>
            <person name="Cros-Aarteil S."/>
            <person name="Calhoun S."/>
            <person name="Haridas S."/>
            <person name="Kuo A."/>
            <person name="Mondo S."/>
            <person name="Pangilinan J."/>
            <person name="Riley R."/>
            <person name="LaButti K."/>
            <person name="Andreopoulos B."/>
            <person name="Lipzen A."/>
            <person name="Chen C."/>
            <person name="Yan M."/>
            <person name="Daum C."/>
            <person name="Ng V."/>
            <person name="Clum A."/>
            <person name="Steindorff A."/>
            <person name="Ohm R.A."/>
            <person name="Martin F."/>
            <person name="Silar P."/>
            <person name="Natvig D.O."/>
            <person name="Lalanne C."/>
            <person name="Gautier V."/>
            <person name="Ament-Velasquez S.L."/>
            <person name="Kruys A."/>
            <person name="Hutchinson M.I."/>
            <person name="Powell A.J."/>
            <person name="Barry K."/>
            <person name="Miller A.N."/>
            <person name="Grigoriev I.V."/>
            <person name="Debuchy R."/>
            <person name="Gladieux P."/>
            <person name="Hiltunen Thoren M."/>
            <person name="Johannesson H."/>
        </authorList>
    </citation>
    <scope>NUCLEOTIDE SEQUENCE</scope>
    <source>
        <strain evidence="5">CBS 955.72</strain>
    </source>
</reference>
<dbReference type="EMBL" id="JAUIQD010000001">
    <property type="protein sequence ID" value="KAK3364674.1"/>
    <property type="molecule type" value="Genomic_DNA"/>
</dbReference>
<comment type="caution">
    <text evidence="5">The sequence shown here is derived from an EMBL/GenBank/DDBJ whole genome shotgun (WGS) entry which is preliminary data.</text>
</comment>
<dbReference type="GO" id="GO:0004301">
    <property type="term" value="F:epoxide hydrolase activity"/>
    <property type="evidence" value="ECO:0007669"/>
    <property type="project" value="TreeGrafter"/>
</dbReference>
<dbReference type="GO" id="GO:0097176">
    <property type="term" value="P:epoxide metabolic process"/>
    <property type="evidence" value="ECO:0007669"/>
    <property type="project" value="TreeGrafter"/>
</dbReference>
<dbReference type="SUPFAM" id="SSF53474">
    <property type="entry name" value="alpha/beta-Hydrolases"/>
    <property type="match status" value="1"/>
</dbReference>
<dbReference type="AlphaFoldDB" id="A0AAJ0HXY6"/>
<proteinExistence type="inferred from homology"/>
<evidence type="ECO:0000256" key="1">
    <source>
        <dbReference type="ARBA" id="ARBA00010088"/>
    </source>
</evidence>
<dbReference type="PANTHER" id="PTHR21661">
    <property type="entry name" value="EPOXIDE HYDROLASE 1-RELATED"/>
    <property type="match status" value="1"/>
</dbReference>
<dbReference type="Gene3D" id="3.40.50.1820">
    <property type="entry name" value="alpha/beta hydrolase"/>
    <property type="match status" value="1"/>
</dbReference>
<dbReference type="InterPro" id="IPR000639">
    <property type="entry name" value="Epox_hydrolase-like"/>
</dbReference>
<dbReference type="InterPro" id="IPR010497">
    <property type="entry name" value="Epoxide_hydro_N"/>
</dbReference>
<feature type="active site" description="Proton acceptor" evidence="3">
    <location>
        <position position="386"/>
    </location>
</feature>
<evidence type="ECO:0000256" key="2">
    <source>
        <dbReference type="ARBA" id="ARBA00022801"/>
    </source>
</evidence>
<feature type="domain" description="Epoxide hydrolase N-terminal" evidence="4">
    <location>
        <begin position="20"/>
        <end position="132"/>
    </location>
</feature>
<evidence type="ECO:0000313" key="6">
    <source>
        <dbReference type="Proteomes" id="UP001275084"/>
    </source>
</evidence>
<organism evidence="5 6">
    <name type="scientific">Lasiosphaeria hispida</name>
    <dbReference type="NCBI Taxonomy" id="260671"/>
    <lineage>
        <taxon>Eukaryota</taxon>
        <taxon>Fungi</taxon>
        <taxon>Dikarya</taxon>
        <taxon>Ascomycota</taxon>
        <taxon>Pezizomycotina</taxon>
        <taxon>Sordariomycetes</taxon>
        <taxon>Sordariomycetidae</taxon>
        <taxon>Sordariales</taxon>
        <taxon>Lasiosphaeriaceae</taxon>
        <taxon>Lasiosphaeria</taxon>
    </lineage>
</organism>
<dbReference type="PANTHER" id="PTHR21661:SF39">
    <property type="entry name" value="HYDROLASE, PUTATIVE (AFU_ORTHOLOGUE AFUA_3G08960)-RELATED"/>
    <property type="match status" value="1"/>
</dbReference>
<sequence length="410" mass="45954">MAAIRFSTTPHPVASSANLTPFTISVPDAEIEKLKALLDLSPVAPLNRENSRTDGFFGISREALVEMVKYWRDGYDWRKWESTLNSFPQYKITVSDDDSKPYNIHFLALFSTNPSAVPILLLHGWPGSILEFLPIFLKLRSQYASSGPMSLPFHLIAPHFIGFGFSDPPPVDRDFTHVDNARLMTKMMHALGFSSSGYVVQGGDLGAMTAPVIASIDPACKLVHVNLLNIPPPPGTDVEADIREGKYTSDEVASIMGTQEFAKRGTAFLKLNGWRPSTAGFLIGSSPVGLLAWIGEKMIAWTDETPEKDLILTNVSLYWFSGCYPTSIYHHRVVVDDPGVYMDGWKTVNVPVGYSWFKKELFNPPKVWIDHMGKINWYRKHDKGGHFPALELPEVLWEDTQDFVDEFWGK</sequence>
<dbReference type="InterPro" id="IPR029058">
    <property type="entry name" value="AB_hydrolase_fold"/>
</dbReference>
<feature type="active site" description="Proton donor" evidence="3">
    <location>
        <position position="329"/>
    </location>
</feature>
<dbReference type="InterPro" id="IPR016292">
    <property type="entry name" value="Epoxide_hydrolase"/>
</dbReference>
<evidence type="ECO:0000256" key="3">
    <source>
        <dbReference type="PIRSR" id="PIRSR001112-1"/>
    </source>
</evidence>
<dbReference type="Pfam" id="PF06441">
    <property type="entry name" value="EHN"/>
    <property type="match status" value="1"/>
</dbReference>